<keyword evidence="2" id="KW-1185">Reference proteome</keyword>
<protein>
    <submittedName>
        <fullName evidence="1">Uncharacterized protein</fullName>
    </submittedName>
</protein>
<name>Q7UMW8_RHOBA</name>
<reference evidence="1 2" key="1">
    <citation type="journal article" date="2003" name="Proc. Natl. Acad. Sci. U.S.A.">
        <title>Complete genome sequence of the marine planctomycete Pirellula sp. strain 1.</title>
        <authorList>
            <person name="Gloeckner F.O."/>
            <person name="Kube M."/>
            <person name="Bauer M."/>
            <person name="Teeling H."/>
            <person name="Lombardot T."/>
            <person name="Ludwig W."/>
            <person name="Gade D."/>
            <person name="Beck A."/>
            <person name="Borzym K."/>
            <person name="Heitmann K."/>
            <person name="Rabus R."/>
            <person name="Schlesner H."/>
            <person name="Amann R."/>
            <person name="Reinhardt R."/>
        </authorList>
    </citation>
    <scope>NUCLEOTIDE SEQUENCE [LARGE SCALE GENOMIC DNA]</scope>
    <source>
        <strain evidence="2">DSM 10527 / NCIMB 13988 / SH1</strain>
    </source>
</reference>
<evidence type="ECO:0000313" key="1">
    <source>
        <dbReference type="EMBL" id="CAD75656.1"/>
    </source>
</evidence>
<dbReference type="EnsemblBacteria" id="CAD75656">
    <property type="protein sequence ID" value="CAD75656"/>
    <property type="gene ID" value="RB7931"/>
</dbReference>
<dbReference type="STRING" id="243090.RB7931"/>
<proteinExistence type="predicted"/>
<gene>
    <name evidence="1" type="ordered locus">RB7931</name>
</gene>
<dbReference type="AlphaFoldDB" id="Q7UMW8"/>
<dbReference type="Proteomes" id="UP000001025">
    <property type="component" value="Chromosome"/>
</dbReference>
<accession>Q7UMW8</accession>
<dbReference type="EMBL" id="BX294146">
    <property type="protein sequence ID" value="CAD75656.1"/>
    <property type="molecule type" value="Genomic_DNA"/>
</dbReference>
<evidence type="ECO:0000313" key="2">
    <source>
        <dbReference type="Proteomes" id="UP000001025"/>
    </source>
</evidence>
<sequence>MTINCIQKKHIRQFRSQFFGWLHKLAVNLIGRSVKIAKRLAPLRAEINFGSVCSMSPDQHRAKHLHPVSPLTMRPRRTTYRIQTQGSHNTNTKLNASKTIPELTSHRRLSQTAEQWPSVFDLQTRAAPTELKRRPRLPSDIIQQASRRLALEHCRLR</sequence>
<dbReference type="KEGG" id="rba:RB7931"/>
<dbReference type="InParanoid" id="Q7UMW8"/>
<organism evidence="1 2">
    <name type="scientific">Rhodopirellula baltica (strain DSM 10527 / NCIMB 13988 / SH1)</name>
    <dbReference type="NCBI Taxonomy" id="243090"/>
    <lineage>
        <taxon>Bacteria</taxon>
        <taxon>Pseudomonadati</taxon>
        <taxon>Planctomycetota</taxon>
        <taxon>Planctomycetia</taxon>
        <taxon>Pirellulales</taxon>
        <taxon>Pirellulaceae</taxon>
        <taxon>Rhodopirellula</taxon>
    </lineage>
</organism>
<dbReference type="HOGENOM" id="CLU_1676473_0_0_0"/>